<proteinExistence type="predicted"/>
<keyword evidence="1" id="KW-0732">Signal</keyword>
<evidence type="ECO:0000256" key="1">
    <source>
        <dbReference type="SAM" id="SignalP"/>
    </source>
</evidence>
<evidence type="ECO:0000313" key="2">
    <source>
        <dbReference type="EMBL" id="MBD2733032.1"/>
    </source>
</evidence>
<sequence length="234" mass="25431">MNYIRKVALFIGVAATFAMTPFAVQAQTCANSSQTPLTKSRLDQIATNQGIPLSQVGIKFEEFALSTLKPGDPIASNKKLFPSPLRQIKAGIANVQPDGVVTLVVNLRPFFSFTYPESVFYESKAVQRTLLPPSYERYQILGHLDALSRSPGAVADENPAIVFLTTSDVRTISPKTIAEATNRDIGVWHSIGCEIVPPFGNLQMGKAELLNPIVYIIKLRVPTDYGGPGTPGRI</sequence>
<comment type="caution">
    <text evidence="2">The sequence shown here is derived from an EMBL/GenBank/DDBJ whole genome shotgun (WGS) entry which is preliminary data.</text>
</comment>
<keyword evidence="3" id="KW-1185">Reference proteome</keyword>
<name>A0ABR8K480_9NOSO</name>
<dbReference type="EMBL" id="JACJTU010000002">
    <property type="protein sequence ID" value="MBD2733032.1"/>
    <property type="molecule type" value="Genomic_DNA"/>
</dbReference>
<gene>
    <name evidence="2" type="ORF">H6H03_03760</name>
</gene>
<accession>A0ABR8K480</accession>
<feature type="signal peptide" evidence="1">
    <location>
        <begin position="1"/>
        <end position="26"/>
    </location>
</feature>
<organism evidence="2 3">
    <name type="scientific">Nostoc paludosum FACHB-159</name>
    <dbReference type="NCBI Taxonomy" id="2692908"/>
    <lineage>
        <taxon>Bacteria</taxon>
        <taxon>Bacillati</taxon>
        <taxon>Cyanobacteriota</taxon>
        <taxon>Cyanophyceae</taxon>
        <taxon>Nostocales</taxon>
        <taxon>Nostocaceae</taxon>
        <taxon>Nostoc</taxon>
    </lineage>
</organism>
<feature type="chain" id="PRO_5047524390" evidence="1">
    <location>
        <begin position="27"/>
        <end position="234"/>
    </location>
</feature>
<reference evidence="2 3" key="1">
    <citation type="journal article" date="2020" name="ISME J.">
        <title>Comparative genomics reveals insights into cyanobacterial evolution and habitat adaptation.</title>
        <authorList>
            <person name="Chen M.Y."/>
            <person name="Teng W.K."/>
            <person name="Zhao L."/>
            <person name="Hu C.X."/>
            <person name="Zhou Y.K."/>
            <person name="Han B.P."/>
            <person name="Song L.R."/>
            <person name="Shu W.S."/>
        </authorList>
    </citation>
    <scope>NUCLEOTIDE SEQUENCE [LARGE SCALE GENOMIC DNA]</scope>
    <source>
        <strain evidence="2 3">FACHB-159</strain>
    </source>
</reference>
<dbReference type="RefSeq" id="WP_190953782.1">
    <property type="nucleotide sequence ID" value="NZ_JACJTU010000002.1"/>
</dbReference>
<evidence type="ECO:0000313" key="3">
    <source>
        <dbReference type="Proteomes" id="UP000637383"/>
    </source>
</evidence>
<protein>
    <submittedName>
        <fullName evidence="2">Uncharacterized protein</fullName>
    </submittedName>
</protein>
<dbReference type="Proteomes" id="UP000637383">
    <property type="component" value="Unassembled WGS sequence"/>
</dbReference>